<dbReference type="PROSITE" id="PS51722">
    <property type="entry name" value="G_TR_2"/>
    <property type="match status" value="1"/>
</dbReference>
<proteinExistence type="inferred from homology"/>
<dbReference type="NCBIfam" id="TIGR00231">
    <property type="entry name" value="small_GTP"/>
    <property type="match status" value="1"/>
</dbReference>
<evidence type="ECO:0000259" key="11">
    <source>
        <dbReference type="PROSITE" id="PS51722"/>
    </source>
</evidence>
<keyword evidence="5" id="KW-0648">Protein biosynthesis</keyword>
<dbReference type="InterPro" id="IPR023115">
    <property type="entry name" value="TIF_IF2_dom3"/>
</dbReference>
<keyword evidence="13" id="KW-1185">Reference proteome</keyword>
<evidence type="ECO:0000256" key="6">
    <source>
        <dbReference type="ARBA" id="ARBA00022946"/>
    </source>
</evidence>
<dbReference type="Pfam" id="PF22042">
    <property type="entry name" value="EF-G_D2"/>
    <property type="match status" value="1"/>
</dbReference>
<dbReference type="FunFam" id="2.40.30.10:FF:000008">
    <property type="entry name" value="Translation initiation factor IF-2"/>
    <property type="match status" value="1"/>
</dbReference>
<dbReference type="Gene3D" id="3.40.50.10050">
    <property type="entry name" value="Translation initiation factor IF- 2, domain 3"/>
    <property type="match status" value="1"/>
</dbReference>
<dbReference type="Gene3D" id="2.40.30.10">
    <property type="entry name" value="Translation factors"/>
    <property type="match status" value="2"/>
</dbReference>
<keyword evidence="7" id="KW-0496">Mitochondrion</keyword>
<comment type="function">
    <text evidence="9">One of the essential components for the initiation of protein synthesis. Protects formylmethionyl-tRNA from spontaneous hydrolysis and promotes its binding to the 30S ribosomal subunits. Also involved in the hydrolysis of GTP during the formation of the 70S ribosomal complex.</text>
</comment>
<comment type="caution">
    <text evidence="12">The sequence shown here is derived from an EMBL/GenBank/DDBJ whole genome shotgun (WGS) entry which is preliminary data.</text>
</comment>
<dbReference type="InterPro" id="IPR009000">
    <property type="entry name" value="Transl_B-barrel_sf"/>
</dbReference>
<evidence type="ECO:0000256" key="7">
    <source>
        <dbReference type="ARBA" id="ARBA00023128"/>
    </source>
</evidence>
<dbReference type="GO" id="GO:0005739">
    <property type="term" value="C:mitochondrion"/>
    <property type="evidence" value="ECO:0007669"/>
    <property type="project" value="UniProtKB-SubCell"/>
</dbReference>
<evidence type="ECO:0000256" key="4">
    <source>
        <dbReference type="ARBA" id="ARBA00022741"/>
    </source>
</evidence>
<dbReference type="AlphaFoldDB" id="A0A834M0V9"/>
<dbReference type="Pfam" id="PF00009">
    <property type="entry name" value="GTP_EFTU"/>
    <property type="match status" value="1"/>
</dbReference>
<evidence type="ECO:0000256" key="5">
    <source>
        <dbReference type="ARBA" id="ARBA00022917"/>
    </source>
</evidence>
<dbReference type="GO" id="GO:0005525">
    <property type="term" value="F:GTP binding"/>
    <property type="evidence" value="ECO:0007669"/>
    <property type="project" value="UniProtKB-KW"/>
</dbReference>
<gene>
    <name evidence="12" type="ORF">GWI33_019990</name>
</gene>
<evidence type="ECO:0000313" key="13">
    <source>
        <dbReference type="Proteomes" id="UP000625711"/>
    </source>
</evidence>
<dbReference type="FunFam" id="3.40.50.10050:FF:000001">
    <property type="entry name" value="Translation initiation factor IF-2"/>
    <property type="match status" value="1"/>
</dbReference>
<sequence length="711" mass="79904">MANLAKFVNSHVVYGIERHSSAFILLVSKSAPSLFTKATSRKQCNYDNQIRNFYTNVPFFKRRKTLEERKLPRIIEMSPKSKNEVVDVWRGITLCELSKVLETDINYVKELFYNSVKDPQFPIDDVRILQEALRRAGKRIRIIGKPTDKIDDTVEVDLVPRPPPSKDELKSRPPVVTVMGHVDHGKTTLLDALRHSSVVEKEFGGITQHIGAFSVNLDSGAKITFLDTPGHAAFSSMRSRGANLTDIVILVVAADDGVMEQTLESIKMAKTAKVPIIVAINKIDAPKADVEATERMLLEFGIQVEKMGGDIQAIPISALKRQNLKQLTEALILQAELLEIGGDPSGLVEAVIVESNIHPFRGKLSTIIVQRGTLKKGDVLVAGTAIAKVRSLRDADGKPLEQVPPGYPAEIDGWRELPSAGELALEANSEKEARQVVKYRMTKMELQKSLEEARVIEQKREIHLKEYKHRLELKRKAGRYRMRPEGPRKSEYQEDSGQPYLNIIVRADVDGTLEAILETLDTYESDECTLDIVNYGVGPITQNDVDLAKTFNCVIFAFNVEVPKNIKPFVEENNIVVKHHNIIYRLIDDFKQEINARLPEKEIEEIYGSAQVIQQFEVNKGRKKIPVAGCKCTNGLLKKSAMFRLERNGEVIYEGPLASMRHLKSEVDIIKAETECGLQLSDSSITFEKDDVLTCFEIKRLPQKTEWSPGF</sequence>
<accession>A0A834M0V9</accession>
<keyword evidence="8" id="KW-0342">GTP-binding</keyword>
<feature type="domain" description="Tr-type G" evidence="11">
    <location>
        <begin position="171"/>
        <end position="339"/>
    </location>
</feature>
<dbReference type="OrthoDB" id="361630at2759"/>
<dbReference type="SUPFAM" id="SSF52156">
    <property type="entry name" value="Initiation factor IF2/eIF5b, domain 3"/>
    <property type="match status" value="1"/>
</dbReference>
<dbReference type="InterPro" id="IPR053905">
    <property type="entry name" value="EF-G-like_DII"/>
</dbReference>
<dbReference type="Gene3D" id="3.40.50.300">
    <property type="entry name" value="P-loop containing nucleotide triphosphate hydrolases"/>
    <property type="match status" value="1"/>
</dbReference>
<dbReference type="InterPro" id="IPR027417">
    <property type="entry name" value="P-loop_NTPase"/>
</dbReference>
<dbReference type="InterPro" id="IPR015760">
    <property type="entry name" value="TIF_IF2"/>
</dbReference>
<dbReference type="PANTHER" id="PTHR43381:SF20">
    <property type="entry name" value="TRANSLATION INITIATION FACTOR IF-2, MITOCHONDRIAL"/>
    <property type="match status" value="1"/>
</dbReference>
<dbReference type="Proteomes" id="UP000625711">
    <property type="component" value="Unassembled WGS sequence"/>
</dbReference>
<evidence type="ECO:0000313" key="12">
    <source>
        <dbReference type="EMBL" id="KAF7266698.1"/>
    </source>
</evidence>
<comment type="similarity">
    <text evidence="2">Belongs to the TRAFAC class translation factor GTPase superfamily. Classic translation factor GTPase family. IF-2 subfamily.</text>
</comment>
<dbReference type="PANTHER" id="PTHR43381">
    <property type="entry name" value="TRANSLATION INITIATION FACTOR IF-2-RELATED"/>
    <property type="match status" value="1"/>
</dbReference>
<evidence type="ECO:0000256" key="10">
    <source>
        <dbReference type="ARBA" id="ARBA00044200"/>
    </source>
</evidence>
<dbReference type="InterPro" id="IPR005225">
    <property type="entry name" value="Small_GTP-bd"/>
</dbReference>
<evidence type="ECO:0000256" key="1">
    <source>
        <dbReference type="ARBA" id="ARBA00004173"/>
    </source>
</evidence>
<evidence type="ECO:0000256" key="9">
    <source>
        <dbReference type="ARBA" id="ARBA00025162"/>
    </source>
</evidence>
<evidence type="ECO:0000256" key="8">
    <source>
        <dbReference type="ARBA" id="ARBA00023134"/>
    </source>
</evidence>
<dbReference type="InterPro" id="IPR000178">
    <property type="entry name" value="TF_IF2_bacterial-like"/>
</dbReference>
<dbReference type="Pfam" id="PF11987">
    <property type="entry name" value="IF-2"/>
    <property type="match status" value="1"/>
</dbReference>
<protein>
    <recommendedName>
        <fullName evidence="10">Translation initiation factor IF-2, mitochondrial</fullName>
    </recommendedName>
</protein>
<keyword evidence="6" id="KW-0809">Transit peptide</keyword>
<dbReference type="NCBIfam" id="TIGR00487">
    <property type="entry name" value="IF-2"/>
    <property type="match status" value="1"/>
</dbReference>
<organism evidence="12 13">
    <name type="scientific">Rhynchophorus ferrugineus</name>
    <name type="common">Red palm weevil</name>
    <name type="synonym">Curculio ferrugineus</name>
    <dbReference type="NCBI Taxonomy" id="354439"/>
    <lineage>
        <taxon>Eukaryota</taxon>
        <taxon>Metazoa</taxon>
        <taxon>Ecdysozoa</taxon>
        <taxon>Arthropoda</taxon>
        <taxon>Hexapoda</taxon>
        <taxon>Insecta</taxon>
        <taxon>Pterygota</taxon>
        <taxon>Neoptera</taxon>
        <taxon>Endopterygota</taxon>
        <taxon>Coleoptera</taxon>
        <taxon>Polyphaga</taxon>
        <taxon>Cucujiformia</taxon>
        <taxon>Curculionidae</taxon>
        <taxon>Dryophthorinae</taxon>
        <taxon>Rhynchophorus</taxon>
    </lineage>
</organism>
<dbReference type="FunFam" id="3.40.50.300:FF:000019">
    <property type="entry name" value="Translation initiation factor IF-2"/>
    <property type="match status" value="1"/>
</dbReference>
<dbReference type="SUPFAM" id="SSF50447">
    <property type="entry name" value="Translation proteins"/>
    <property type="match status" value="2"/>
</dbReference>
<dbReference type="CDD" id="cd03692">
    <property type="entry name" value="mtIF2_IVc"/>
    <property type="match status" value="1"/>
</dbReference>
<dbReference type="EMBL" id="JAACXV010014517">
    <property type="protein sequence ID" value="KAF7266698.1"/>
    <property type="molecule type" value="Genomic_DNA"/>
</dbReference>
<dbReference type="CDD" id="cd01887">
    <property type="entry name" value="IF2_eIF5B"/>
    <property type="match status" value="1"/>
</dbReference>
<reference evidence="12" key="1">
    <citation type="submission" date="2020-08" db="EMBL/GenBank/DDBJ databases">
        <title>Genome sequencing and assembly of the red palm weevil Rhynchophorus ferrugineus.</title>
        <authorList>
            <person name="Dias G.B."/>
            <person name="Bergman C.M."/>
            <person name="Manee M."/>
        </authorList>
    </citation>
    <scope>NUCLEOTIDE SEQUENCE</scope>
    <source>
        <strain evidence="12">AA-2017</strain>
        <tissue evidence="12">Whole larva</tissue>
    </source>
</reference>
<dbReference type="InterPro" id="IPR000795">
    <property type="entry name" value="T_Tr_GTP-bd_dom"/>
</dbReference>
<keyword evidence="4" id="KW-0547">Nucleotide-binding</keyword>
<evidence type="ECO:0000256" key="2">
    <source>
        <dbReference type="ARBA" id="ARBA00007733"/>
    </source>
</evidence>
<dbReference type="GO" id="GO:0003924">
    <property type="term" value="F:GTPase activity"/>
    <property type="evidence" value="ECO:0007669"/>
    <property type="project" value="InterPro"/>
</dbReference>
<dbReference type="GO" id="GO:0003743">
    <property type="term" value="F:translation initiation factor activity"/>
    <property type="evidence" value="ECO:0007669"/>
    <property type="project" value="UniProtKB-KW"/>
</dbReference>
<dbReference type="InterPro" id="IPR036925">
    <property type="entry name" value="TIF_IF2_dom3_sf"/>
</dbReference>
<keyword evidence="3" id="KW-0396">Initiation factor</keyword>
<dbReference type="InterPro" id="IPR044145">
    <property type="entry name" value="IF2_II"/>
</dbReference>
<dbReference type="SUPFAM" id="SSF52540">
    <property type="entry name" value="P-loop containing nucleoside triphosphate hydrolases"/>
    <property type="match status" value="1"/>
</dbReference>
<comment type="subcellular location">
    <subcellularLocation>
        <location evidence="1">Mitochondrion</location>
    </subcellularLocation>
</comment>
<dbReference type="CDD" id="cd03702">
    <property type="entry name" value="IF2_mtIF2_II"/>
    <property type="match status" value="1"/>
</dbReference>
<evidence type="ECO:0000256" key="3">
    <source>
        <dbReference type="ARBA" id="ARBA00022540"/>
    </source>
</evidence>
<name>A0A834M0V9_RHYFE</name>